<protein>
    <submittedName>
        <fullName evidence="2">Unannotated protein</fullName>
    </submittedName>
</protein>
<dbReference type="AlphaFoldDB" id="A0A6J6JGI6"/>
<dbReference type="SUPFAM" id="SSF53474">
    <property type="entry name" value="alpha/beta-Hydrolases"/>
    <property type="match status" value="1"/>
</dbReference>
<dbReference type="Gene3D" id="3.40.50.1820">
    <property type="entry name" value="alpha/beta hydrolase"/>
    <property type="match status" value="1"/>
</dbReference>
<name>A0A6J6JGI6_9ZZZZ</name>
<sequence>MNTKELMNLQDGRKLEVIYNSGDLTSAVIFHHGTPSDANLWNSWLTFLESKGIGAISFSRAGYGNSHRQLGRTVVSVNEDVQELIKRFGVERFVAVGWSGGGPHAIANTLLRKCKGALTLAGVGAYGVSDLNFLEGMGEENEIEFGAAVAGASELTKWMDTNAVDFAKVTAEDLKQALGGLISQPDKDLLFDSYANEMAATFQSALEHGYWGWFDDDMAFVQNWGFELSEVERPVELWQGDQDLMVPHAHGIWLEKHVPNAKLVFKPGEGHLSLGENSKEEISKAIVAMLERS</sequence>
<dbReference type="InterPro" id="IPR000073">
    <property type="entry name" value="AB_hydrolase_1"/>
</dbReference>
<organism evidence="2">
    <name type="scientific">freshwater metagenome</name>
    <dbReference type="NCBI Taxonomy" id="449393"/>
    <lineage>
        <taxon>unclassified sequences</taxon>
        <taxon>metagenomes</taxon>
        <taxon>ecological metagenomes</taxon>
    </lineage>
</organism>
<accession>A0A6J6JGI6</accession>
<evidence type="ECO:0000259" key="1">
    <source>
        <dbReference type="Pfam" id="PF00561"/>
    </source>
</evidence>
<dbReference type="InterPro" id="IPR029058">
    <property type="entry name" value="AB_hydrolase_fold"/>
</dbReference>
<proteinExistence type="predicted"/>
<feature type="domain" description="AB hydrolase-1" evidence="1">
    <location>
        <begin position="27"/>
        <end position="277"/>
    </location>
</feature>
<evidence type="ECO:0000313" key="2">
    <source>
        <dbReference type="EMBL" id="CAB4635363.1"/>
    </source>
</evidence>
<dbReference type="Pfam" id="PF00561">
    <property type="entry name" value="Abhydrolase_1"/>
    <property type="match status" value="1"/>
</dbReference>
<dbReference type="PANTHER" id="PTHR45763">
    <property type="entry name" value="HYDROLASE, ALPHA/BETA FOLD FAMILY PROTEIN, EXPRESSED-RELATED"/>
    <property type="match status" value="1"/>
</dbReference>
<dbReference type="EMBL" id="CAEZVM010000038">
    <property type="protein sequence ID" value="CAB4635363.1"/>
    <property type="molecule type" value="Genomic_DNA"/>
</dbReference>
<reference evidence="2" key="1">
    <citation type="submission" date="2020-05" db="EMBL/GenBank/DDBJ databases">
        <authorList>
            <person name="Chiriac C."/>
            <person name="Salcher M."/>
            <person name="Ghai R."/>
            <person name="Kavagutti S V."/>
        </authorList>
    </citation>
    <scope>NUCLEOTIDE SEQUENCE</scope>
</reference>
<gene>
    <name evidence="2" type="ORF">UFOPK2032_00905</name>
</gene>
<dbReference type="PANTHER" id="PTHR45763:SF46">
    <property type="entry name" value="AB HYDROLASE-1 DOMAIN-CONTAINING PROTEIN"/>
    <property type="match status" value="1"/>
</dbReference>